<evidence type="ECO:0000313" key="4">
    <source>
        <dbReference type="EMBL" id="QHT95085.1"/>
    </source>
</evidence>
<dbReference type="SMART" id="SM00487">
    <property type="entry name" value="DEXDc"/>
    <property type="match status" value="1"/>
</dbReference>
<feature type="compositionally biased region" description="Basic and acidic residues" evidence="2">
    <location>
        <begin position="948"/>
        <end position="963"/>
    </location>
</feature>
<organism evidence="4">
    <name type="scientific">viral metagenome</name>
    <dbReference type="NCBI Taxonomy" id="1070528"/>
    <lineage>
        <taxon>unclassified sequences</taxon>
        <taxon>metagenomes</taxon>
        <taxon>organismal metagenomes</taxon>
    </lineage>
</organism>
<evidence type="ECO:0000256" key="1">
    <source>
        <dbReference type="ARBA" id="ARBA00022801"/>
    </source>
</evidence>
<sequence>MSLLLDKFRTKKTPAKLKSIKIKMQGKQLGLSEEPRDISVFERRIAGRFNKPTTSTMKPSQFKDDDKIIKPLPKKLGRMKRLPGKKPKKSIAKKEKFSEPFFKVRKELIKIKDGQGKLLVDRLPEPQYENFDINPPSYYQHNRDYFTNFINSVFGNEYTSQIKSDKKQASCDDFKEKGNFSLLTHQKIVRDYINLHSPYRGLLLYHGLGAGKTCSSIAIAEGIKAANTVVVMTPASLQSNYIKELKKCGDPLYKDNQFWEFIKTENEEGVIDKDLEKALSSVLHLSPAYIRANKGAWLVDKTKPTNFNDKHQRDRASITDQINNMIRHKYQFINYNGINNSRLQGYETEAKKLNGRNNIFDNKIVIIDEAHNFVSRITNKISKDKKRETITMKLYDYLLDAENCRVVLLTGTPIVNYPNEIGILFNLLRGYVKTFQFTLDTTHVSKLDNDKLIKIFKKNGFVDYIHYDPHKRFLKVTRNPYGFVNYVNKEQYKGIVKNKRGKIDDKQFEVAVMETLKKNNILIETTHKPEPQLALPDTFKTFNNKFVNVVTKKLKNKLMFSRRILGLTSYFRSAQEALLPKFDADTDIDDTPIEMSDYQVSKYEEARMGERTEGKKKKKPTQKTTARGIASDKASELYSDNPGTYRVFSRLYCNFVFPESIRRPLPSDFSVNKSIDKSIIDGLSIQERKESADGRFDVDDAKKESTDSKKAIAREYTKAINAALTKLKEEGGKYLDMNKSKKLLEYSPKFALVLKRLSDHRHRGCHLIYSDFRTLEGIGILSLILESQSGVPWSRFKIAKDSSGIWKVNMSEEDLRKNCYALYTGTEDDEEKEIVRKIFNSQWDQVPKTIIQSLEEVGFDKEKNLFGDVIKTLMITSSGSEGIDLKNVRYVHILDPYWHPVRTEQVIGRARRICSHHLLPEALRTVKVYLYIMTFSKKQRENQLTSESMRHDKSPDPEDDPERVVTTDEYLYIKSNMKSKINKEILNVIKSTSIDCALYKDGRKKEKIVCYNFGSYDKSRFHSKPNYKKEYVDSLWLNQRKQITKKLGYIKIPRGEFYIVLDNPDDPEDKSGVLIDKDMWDVRNTQVPVMRAANDPDDPGNMKFIPI</sequence>
<dbReference type="Gene3D" id="3.40.50.300">
    <property type="entry name" value="P-loop containing nucleotide triphosphate hydrolases"/>
    <property type="match status" value="2"/>
</dbReference>
<dbReference type="GO" id="GO:0003677">
    <property type="term" value="F:DNA binding"/>
    <property type="evidence" value="ECO:0007669"/>
    <property type="project" value="InterPro"/>
</dbReference>
<protein>
    <recommendedName>
        <fullName evidence="3">Helicase ATP-binding domain-containing protein</fullName>
    </recommendedName>
</protein>
<dbReference type="AlphaFoldDB" id="A0A6C0IRF2"/>
<dbReference type="GO" id="GO:0006281">
    <property type="term" value="P:DNA repair"/>
    <property type="evidence" value="ECO:0007669"/>
    <property type="project" value="TreeGrafter"/>
</dbReference>
<reference evidence="4" key="1">
    <citation type="journal article" date="2020" name="Nature">
        <title>Giant virus diversity and host interactions through global metagenomics.</title>
        <authorList>
            <person name="Schulz F."/>
            <person name="Roux S."/>
            <person name="Paez-Espino D."/>
            <person name="Jungbluth S."/>
            <person name="Walsh D.A."/>
            <person name="Denef V.J."/>
            <person name="McMahon K.D."/>
            <person name="Konstantinidis K.T."/>
            <person name="Eloe-Fadrosh E.A."/>
            <person name="Kyrpides N.C."/>
            <person name="Woyke T."/>
        </authorList>
    </citation>
    <scope>NUCLEOTIDE SEQUENCE</scope>
    <source>
        <strain evidence="4">GVMAG-M-3300024261-37</strain>
    </source>
</reference>
<dbReference type="Pfam" id="PF00271">
    <property type="entry name" value="Helicase_C"/>
    <property type="match status" value="1"/>
</dbReference>
<dbReference type="PANTHER" id="PTHR45766">
    <property type="entry name" value="DNA ANNEALING HELICASE AND ENDONUCLEASE ZRANB3 FAMILY MEMBER"/>
    <property type="match status" value="1"/>
</dbReference>
<dbReference type="PANTHER" id="PTHR45766:SF6">
    <property type="entry name" value="SWI_SNF-RELATED MATRIX-ASSOCIATED ACTIN-DEPENDENT REGULATOR OF CHROMATIN SUBFAMILY A-LIKE PROTEIN 1"/>
    <property type="match status" value="1"/>
</dbReference>
<dbReference type="GO" id="GO:0005524">
    <property type="term" value="F:ATP binding"/>
    <property type="evidence" value="ECO:0007669"/>
    <property type="project" value="InterPro"/>
</dbReference>
<accession>A0A6C0IRF2</accession>
<dbReference type="GO" id="GO:0031297">
    <property type="term" value="P:replication fork processing"/>
    <property type="evidence" value="ECO:0007669"/>
    <property type="project" value="TreeGrafter"/>
</dbReference>
<evidence type="ECO:0000259" key="3">
    <source>
        <dbReference type="SMART" id="SM00487"/>
    </source>
</evidence>
<dbReference type="GO" id="GO:0016787">
    <property type="term" value="F:hydrolase activity"/>
    <property type="evidence" value="ECO:0007669"/>
    <property type="project" value="UniProtKB-KW"/>
</dbReference>
<feature type="region of interest" description="Disordered" evidence="2">
    <location>
        <begin position="607"/>
        <end position="631"/>
    </location>
</feature>
<dbReference type="SUPFAM" id="SSF52540">
    <property type="entry name" value="P-loop containing nucleoside triphosphate hydrolases"/>
    <property type="match status" value="2"/>
</dbReference>
<dbReference type="InterPro" id="IPR006935">
    <property type="entry name" value="Helicase/UvrB_N"/>
</dbReference>
<dbReference type="InterPro" id="IPR001650">
    <property type="entry name" value="Helicase_C-like"/>
</dbReference>
<evidence type="ECO:0000256" key="2">
    <source>
        <dbReference type="SAM" id="MobiDB-lite"/>
    </source>
</evidence>
<dbReference type="InterPro" id="IPR027417">
    <property type="entry name" value="P-loop_NTPase"/>
</dbReference>
<feature type="region of interest" description="Disordered" evidence="2">
    <location>
        <begin position="942"/>
        <end position="963"/>
    </location>
</feature>
<dbReference type="EMBL" id="MN740234">
    <property type="protein sequence ID" value="QHT95085.1"/>
    <property type="molecule type" value="Genomic_DNA"/>
</dbReference>
<keyword evidence="1" id="KW-0378">Hydrolase</keyword>
<dbReference type="InterPro" id="IPR014001">
    <property type="entry name" value="Helicase_ATP-bd"/>
</dbReference>
<feature type="domain" description="Helicase ATP-binding" evidence="3">
    <location>
        <begin position="178"/>
        <end position="456"/>
    </location>
</feature>
<proteinExistence type="predicted"/>
<dbReference type="Pfam" id="PF04851">
    <property type="entry name" value="ResIII"/>
    <property type="match status" value="1"/>
</dbReference>
<name>A0A6C0IRF2_9ZZZZ</name>